<feature type="transmembrane region" description="Helical" evidence="7">
    <location>
        <begin position="335"/>
        <end position="355"/>
    </location>
</feature>
<dbReference type="Gene3D" id="1.20.1560.10">
    <property type="entry name" value="ABC transporter type 1, transmembrane domain"/>
    <property type="match status" value="1"/>
</dbReference>
<evidence type="ECO:0000256" key="6">
    <source>
        <dbReference type="ARBA" id="ARBA00023136"/>
    </source>
</evidence>
<comment type="subcellular location">
    <subcellularLocation>
        <location evidence="1">Cell membrane</location>
        <topology evidence="1">Multi-pass membrane protein</topology>
    </subcellularLocation>
</comment>
<dbReference type="GO" id="GO:0005524">
    <property type="term" value="F:ATP binding"/>
    <property type="evidence" value="ECO:0007669"/>
    <property type="project" value="UniProtKB-KW"/>
</dbReference>
<evidence type="ECO:0000256" key="7">
    <source>
        <dbReference type="SAM" id="Phobius"/>
    </source>
</evidence>
<keyword evidence="3" id="KW-0547">Nucleotide-binding</keyword>
<dbReference type="Proteomes" id="UP000239504">
    <property type="component" value="Unassembled WGS sequence"/>
</dbReference>
<name>A0A2S7KA56_9PROT</name>
<dbReference type="PANTHER" id="PTHR24221">
    <property type="entry name" value="ATP-BINDING CASSETTE SUB-FAMILY B"/>
    <property type="match status" value="1"/>
</dbReference>
<keyword evidence="4" id="KW-0067">ATP-binding</keyword>
<dbReference type="GO" id="GO:0005886">
    <property type="term" value="C:plasma membrane"/>
    <property type="evidence" value="ECO:0007669"/>
    <property type="project" value="UniProtKB-SubCell"/>
</dbReference>
<evidence type="ECO:0000256" key="1">
    <source>
        <dbReference type="ARBA" id="ARBA00004651"/>
    </source>
</evidence>
<feature type="transmembrane region" description="Helical" evidence="7">
    <location>
        <begin position="194"/>
        <end position="222"/>
    </location>
</feature>
<protein>
    <recommendedName>
        <fullName evidence="12">Lantibiotic ABC transporter</fullName>
    </recommendedName>
</protein>
<sequence length="749" mass="81947">MTRIGDQTPDASRAPEDGAVAKETHALYERLHDLRWGDGFSGPYAEAFCAILSVLGRNRSVREVVEIMPHFGHGFHLIDLMNAMVNLGLDVARVKTRDQDKLEAPALVLSPRGVLKEPVPYVILDIDIQDGDRIARVFDSETRETRTVNLDDDKTLRGASIYAFSKSSSDKKEAAAVLRAGAGFGWFRALAIRFYGLLAQILCLSFLINILGLATPLFIMIVYNRVISARVSEAFPYLVAGVTIAIACDWFLRGLRSRRLAWIAARIDNIIGNLSFSKLMRLSSQTSDSVSVTAQLLRLRSFESLRDFFNSVAFLSVMELPFAAIYLVAIFLIGGVLVAVPLTCVGLYIAIFVLMRKRIGVDIRRTARTGAASQRFLLETFAKTQDIQASGLGGKWESKYASLSKKEYDAFARLTNAGNLAETLAHGVTLLGGLATLSFGAMLSFSGQIQAGAMIACLILTWRTLTPFHNFCAVIQRFEQIRNSVLQIDSMMDVVEEEEARAAGATLKSLRGGVTFEKAGLRFDTRTTPIFTDISFSAAPGEAIGFTGRSGAGKSLILKLVQGMYDPSYGAVRIDGFDIRQLDTTSLRCKISYIPQQPQLFQGTIEENLRLVRPDASHEEIWRALDMAGATDAVKALAGGLATPVVKNRSLSFDLLMQISMARAYLLDGGLFLIDELPSPLVMGECGLRLKIFIRENAGKRTILVASQNEELLSLCDRAYEVTPYGLRQAGAAPAGAKTETGNAMERVA</sequence>
<evidence type="ECO:0000256" key="2">
    <source>
        <dbReference type="ARBA" id="ARBA00022692"/>
    </source>
</evidence>
<evidence type="ECO:0000259" key="8">
    <source>
        <dbReference type="PROSITE" id="PS50893"/>
    </source>
</evidence>
<evidence type="ECO:0000313" key="11">
    <source>
        <dbReference type="Proteomes" id="UP000239504"/>
    </source>
</evidence>
<evidence type="ECO:0008006" key="12">
    <source>
        <dbReference type="Google" id="ProtNLM"/>
    </source>
</evidence>
<dbReference type="GO" id="GO:0016887">
    <property type="term" value="F:ATP hydrolysis activity"/>
    <property type="evidence" value="ECO:0007669"/>
    <property type="project" value="InterPro"/>
</dbReference>
<gene>
    <name evidence="10" type="ORF">CW354_00465</name>
</gene>
<dbReference type="SUPFAM" id="SSF52540">
    <property type="entry name" value="P-loop containing nucleoside triphosphate hydrolases"/>
    <property type="match status" value="1"/>
</dbReference>
<reference evidence="10 11" key="1">
    <citation type="submission" date="2017-12" db="EMBL/GenBank/DDBJ databases">
        <authorList>
            <person name="Hurst M.R.H."/>
        </authorList>
    </citation>
    <scope>NUCLEOTIDE SEQUENCE [LARGE SCALE GENOMIC DNA]</scope>
    <source>
        <strain evidence="10 11">SY-3-19</strain>
    </source>
</reference>
<dbReference type="InterPro" id="IPR039421">
    <property type="entry name" value="Type_1_exporter"/>
</dbReference>
<dbReference type="RefSeq" id="WP_104828087.1">
    <property type="nucleotide sequence ID" value="NZ_PJCH01000001.1"/>
</dbReference>
<dbReference type="AlphaFoldDB" id="A0A2S7KA56"/>
<dbReference type="Pfam" id="PF00005">
    <property type="entry name" value="ABC_tran"/>
    <property type="match status" value="1"/>
</dbReference>
<keyword evidence="11" id="KW-1185">Reference proteome</keyword>
<evidence type="ECO:0000256" key="4">
    <source>
        <dbReference type="ARBA" id="ARBA00022840"/>
    </source>
</evidence>
<evidence type="ECO:0000313" key="10">
    <source>
        <dbReference type="EMBL" id="PQA89385.1"/>
    </source>
</evidence>
<dbReference type="PANTHER" id="PTHR24221:SF248">
    <property type="entry name" value="ABC TRANSPORTER TRANSMEMBRANE REGION"/>
    <property type="match status" value="1"/>
</dbReference>
<dbReference type="SUPFAM" id="SSF90123">
    <property type="entry name" value="ABC transporter transmembrane region"/>
    <property type="match status" value="1"/>
</dbReference>
<evidence type="ECO:0000256" key="3">
    <source>
        <dbReference type="ARBA" id="ARBA00022741"/>
    </source>
</evidence>
<dbReference type="InterPro" id="IPR003593">
    <property type="entry name" value="AAA+_ATPase"/>
</dbReference>
<dbReference type="Gene3D" id="3.40.50.300">
    <property type="entry name" value="P-loop containing nucleotide triphosphate hydrolases"/>
    <property type="match status" value="1"/>
</dbReference>
<feature type="domain" description="ABC transmembrane type-1" evidence="9">
    <location>
        <begin position="201"/>
        <end position="480"/>
    </location>
</feature>
<feature type="domain" description="ABC transporter" evidence="8">
    <location>
        <begin position="514"/>
        <end position="749"/>
    </location>
</feature>
<dbReference type="InterPro" id="IPR011527">
    <property type="entry name" value="ABC1_TM_dom"/>
</dbReference>
<proteinExistence type="predicted"/>
<feature type="transmembrane region" description="Helical" evidence="7">
    <location>
        <begin position="234"/>
        <end position="252"/>
    </location>
</feature>
<comment type="caution">
    <text evidence="10">The sequence shown here is derived from an EMBL/GenBank/DDBJ whole genome shotgun (WGS) entry which is preliminary data.</text>
</comment>
<dbReference type="EMBL" id="PJCH01000001">
    <property type="protein sequence ID" value="PQA89385.1"/>
    <property type="molecule type" value="Genomic_DNA"/>
</dbReference>
<accession>A0A2S7KA56</accession>
<dbReference type="InterPro" id="IPR027417">
    <property type="entry name" value="P-loop_NTPase"/>
</dbReference>
<keyword evidence="2 7" id="KW-0812">Transmembrane</keyword>
<dbReference type="GO" id="GO:0140359">
    <property type="term" value="F:ABC-type transporter activity"/>
    <property type="evidence" value="ECO:0007669"/>
    <property type="project" value="InterPro"/>
</dbReference>
<organism evidence="10 11">
    <name type="scientific">Hyphococcus luteus</name>
    <dbReference type="NCBI Taxonomy" id="2058213"/>
    <lineage>
        <taxon>Bacteria</taxon>
        <taxon>Pseudomonadati</taxon>
        <taxon>Pseudomonadota</taxon>
        <taxon>Alphaproteobacteria</taxon>
        <taxon>Parvularculales</taxon>
        <taxon>Parvularculaceae</taxon>
        <taxon>Hyphococcus</taxon>
    </lineage>
</organism>
<keyword evidence="6 7" id="KW-0472">Membrane</keyword>
<dbReference type="InterPro" id="IPR036640">
    <property type="entry name" value="ABC1_TM_sf"/>
</dbReference>
<dbReference type="SMART" id="SM00382">
    <property type="entry name" value="AAA"/>
    <property type="match status" value="1"/>
</dbReference>
<dbReference type="OrthoDB" id="5288404at2"/>
<keyword evidence="5 7" id="KW-1133">Transmembrane helix</keyword>
<dbReference type="PROSITE" id="PS50929">
    <property type="entry name" value="ABC_TM1F"/>
    <property type="match status" value="1"/>
</dbReference>
<feature type="transmembrane region" description="Helical" evidence="7">
    <location>
        <begin position="308"/>
        <end position="329"/>
    </location>
</feature>
<dbReference type="InterPro" id="IPR003439">
    <property type="entry name" value="ABC_transporter-like_ATP-bd"/>
</dbReference>
<evidence type="ECO:0000259" key="9">
    <source>
        <dbReference type="PROSITE" id="PS50929"/>
    </source>
</evidence>
<dbReference type="PROSITE" id="PS50893">
    <property type="entry name" value="ABC_TRANSPORTER_2"/>
    <property type="match status" value="1"/>
</dbReference>
<dbReference type="Pfam" id="PF00664">
    <property type="entry name" value="ABC_membrane"/>
    <property type="match status" value="1"/>
</dbReference>
<evidence type="ECO:0000256" key="5">
    <source>
        <dbReference type="ARBA" id="ARBA00022989"/>
    </source>
</evidence>
<dbReference type="GO" id="GO:0034040">
    <property type="term" value="F:ATPase-coupled lipid transmembrane transporter activity"/>
    <property type="evidence" value="ECO:0007669"/>
    <property type="project" value="TreeGrafter"/>
</dbReference>